<protein>
    <recommendedName>
        <fullName evidence="6">Proteasome subunit alpha type</fullName>
    </recommendedName>
</protein>
<dbReference type="Pfam" id="PF00227">
    <property type="entry name" value="Proteasome"/>
    <property type="match status" value="1"/>
</dbReference>
<dbReference type="CDD" id="cd03750">
    <property type="entry name" value="proteasome_alpha_type_2"/>
    <property type="match status" value="1"/>
</dbReference>
<dbReference type="GO" id="GO:0019773">
    <property type="term" value="C:proteasome core complex, alpha-subunit complex"/>
    <property type="evidence" value="ECO:0007669"/>
    <property type="project" value="UniProtKB-UniRule"/>
</dbReference>
<dbReference type="InterPro" id="IPR001353">
    <property type="entry name" value="Proteasome_sua/b"/>
</dbReference>
<comment type="subcellular location">
    <subcellularLocation>
        <location evidence="6">Cytoplasm</location>
    </subcellularLocation>
    <subcellularLocation>
        <location evidence="6">Nucleus</location>
    </subcellularLocation>
</comment>
<dbReference type="OrthoDB" id="431557at2759"/>
<keyword evidence="2 6" id="KW-0963">Cytoplasm</keyword>
<evidence type="ECO:0000256" key="6">
    <source>
        <dbReference type="RuleBase" id="RU000551"/>
    </source>
</evidence>
<evidence type="ECO:0000256" key="3">
    <source>
        <dbReference type="ARBA" id="ARBA00022942"/>
    </source>
</evidence>
<dbReference type="PROSITE" id="PS51475">
    <property type="entry name" value="PROTEASOME_ALPHA_2"/>
    <property type="match status" value="1"/>
</dbReference>
<reference evidence="8" key="2">
    <citation type="submission" date="2020-01" db="EMBL/GenBank/DDBJ databases">
        <authorList>
            <person name="Korhonen P.K.K."/>
            <person name="Guangxu M.G."/>
            <person name="Wang T.W."/>
            <person name="Stroehlein A.J.S."/>
            <person name="Young N.D."/>
            <person name="Ang C.-S.A."/>
            <person name="Fernando D.W.F."/>
            <person name="Lu H.L."/>
            <person name="Taylor S.T."/>
            <person name="Ehtesham M.E.M."/>
            <person name="Najaraj S.H.N."/>
            <person name="Harsha G.H.G."/>
            <person name="Madugundu A.M."/>
            <person name="Renuse S.R."/>
            <person name="Holt D.H."/>
            <person name="Pandey A.P."/>
            <person name="Papenfuss A.P."/>
            <person name="Gasser R.B.G."/>
            <person name="Fischer K.F."/>
        </authorList>
    </citation>
    <scope>NUCLEOTIDE SEQUENCE</scope>
    <source>
        <strain evidence="8">SSS_KF_BRIS2020</strain>
    </source>
</reference>
<evidence type="ECO:0000256" key="5">
    <source>
        <dbReference type="PROSITE-ProRule" id="PRU00808"/>
    </source>
</evidence>
<name>A0A834VJ99_SARSC</name>
<dbReference type="AlphaFoldDB" id="A0A834VJ99"/>
<dbReference type="SUPFAM" id="SSF56235">
    <property type="entry name" value="N-terminal nucleophile aminohydrolases (Ntn hydrolases)"/>
    <property type="match status" value="1"/>
</dbReference>
<evidence type="ECO:0000259" key="7">
    <source>
        <dbReference type="PROSITE" id="PS00388"/>
    </source>
</evidence>
<dbReference type="Pfam" id="PF10584">
    <property type="entry name" value="Proteasome_A_N"/>
    <property type="match status" value="1"/>
</dbReference>
<evidence type="ECO:0000256" key="1">
    <source>
        <dbReference type="ARBA" id="ARBA00002000"/>
    </source>
</evidence>
<accession>A0A834VJ99</accession>
<evidence type="ECO:0000313" key="8">
    <source>
        <dbReference type="EMBL" id="KAF7496273.1"/>
    </source>
</evidence>
<dbReference type="FunFam" id="3.60.20.10:FF:000012">
    <property type="entry name" value="Proteasome subunit alpha type"/>
    <property type="match status" value="1"/>
</dbReference>
<comment type="function">
    <text evidence="1">The proteasome is a multicatalytic proteinase complex which is characterized by its ability to cleave peptides with Arg, Phe, Tyr, Leu, and Glu adjacent to the leaving group at neutral or slightly basic pH. The proteasome has an ATP-dependent proteolytic activity.</text>
</comment>
<dbReference type="Gene3D" id="3.60.20.10">
    <property type="entry name" value="Glutamine Phosphoribosylpyrophosphate, subunit 1, domain 1"/>
    <property type="match status" value="1"/>
</dbReference>
<comment type="similarity">
    <text evidence="5 6">Belongs to the peptidase T1A family.</text>
</comment>
<evidence type="ECO:0000256" key="2">
    <source>
        <dbReference type="ARBA" id="ARBA00022490"/>
    </source>
</evidence>
<reference evidence="9" key="3">
    <citation type="submission" date="2022-06" db="UniProtKB">
        <authorList>
            <consortium name="EnsemblMetazoa"/>
        </authorList>
    </citation>
    <scope>IDENTIFICATION</scope>
</reference>
<dbReference type="EnsemblMetazoa" id="SSS_5265s_mrna">
    <property type="protein sequence ID" value="KAF7496273.1"/>
    <property type="gene ID" value="SSS_5265"/>
</dbReference>
<dbReference type="GO" id="GO:0006511">
    <property type="term" value="P:ubiquitin-dependent protein catabolic process"/>
    <property type="evidence" value="ECO:0007669"/>
    <property type="project" value="InterPro"/>
</dbReference>
<dbReference type="OMA" id="ATCIGKD"/>
<dbReference type="InterPro" id="IPR029055">
    <property type="entry name" value="Ntn_hydrolases_N"/>
</dbReference>
<evidence type="ECO:0000313" key="9">
    <source>
        <dbReference type="EnsemblMetazoa" id="KAF7496273.1"/>
    </source>
</evidence>
<keyword evidence="10" id="KW-1185">Reference proteome</keyword>
<organism evidence="8">
    <name type="scientific">Sarcoptes scabiei</name>
    <name type="common">Itch mite</name>
    <name type="synonym">Acarus scabiei</name>
    <dbReference type="NCBI Taxonomy" id="52283"/>
    <lineage>
        <taxon>Eukaryota</taxon>
        <taxon>Metazoa</taxon>
        <taxon>Ecdysozoa</taxon>
        <taxon>Arthropoda</taxon>
        <taxon>Chelicerata</taxon>
        <taxon>Arachnida</taxon>
        <taxon>Acari</taxon>
        <taxon>Acariformes</taxon>
        <taxon>Sarcoptiformes</taxon>
        <taxon>Astigmata</taxon>
        <taxon>Psoroptidia</taxon>
        <taxon>Sarcoptoidea</taxon>
        <taxon>Sarcoptidae</taxon>
        <taxon>Sarcoptinae</taxon>
        <taxon>Sarcoptes</taxon>
    </lineage>
</organism>
<dbReference type="EMBL" id="WVUK01000012">
    <property type="protein sequence ID" value="KAF7496273.1"/>
    <property type="molecule type" value="Genomic_DNA"/>
</dbReference>
<sequence>MASERYSFSLTTFSPSGKLVQIEYALSAVAAGAPSVGIKATNGVVLATEKKQKSVLAEEHSIFKVEQIADHIGMIYSGMGPDYRLLVRRARKIAQEYFLIYSEPIPTTQLVQRVAQIMQEYTQSGGVRPFGVSLLVAGWDEDRPYLFQSDPSGAYFAWKATALGKNHINGKSFLEKRYSEDLELEDAIQTAILTLKESFEGQMTQDNIEIGICNKNGFKRLTPVEVKDYLATIA</sequence>
<dbReference type="GO" id="GO:0005634">
    <property type="term" value="C:nucleus"/>
    <property type="evidence" value="ECO:0007669"/>
    <property type="project" value="UniProtKB-SubCell"/>
</dbReference>
<dbReference type="InterPro" id="IPR050115">
    <property type="entry name" value="Proteasome_alpha"/>
</dbReference>
<dbReference type="PROSITE" id="PS00388">
    <property type="entry name" value="PROTEASOME_ALPHA_1"/>
    <property type="match status" value="1"/>
</dbReference>
<reference evidence="10" key="1">
    <citation type="journal article" date="2020" name="PLoS Negl. Trop. Dis.">
        <title>High-quality nuclear genome for Sarcoptes scabiei-A critical resource for a neglected parasite.</title>
        <authorList>
            <person name="Korhonen P.K."/>
            <person name="Gasser R.B."/>
            <person name="Ma G."/>
            <person name="Wang T."/>
            <person name="Stroehlein A.J."/>
            <person name="Young N.D."/>
            <person name="Ang C.S."/>
            <person name="Fernando D.D."/>
            <person name="Lu H.C."/>
            <person name="Taylor S."/>
            <person name="Reynolds S.L."/>
            <person name="Mofiz E."/>
            <person name="Najaraj S.H."/>
            <person name="Gowda H."/>
            <person name="Madugundu A."/>
            <person name="Renuse S."/>
            <person name="Holt D."/>
            <person name="Pandey A."/>
            <person name="Papenfuss A.T."/>
            <person name="Fischer K."/>
        </authorList>
    </citation>
    <scope>NUCLEOTIDE SEQUENCE [LARGE SCALE GENOMIC DNA]</scope>
</reference>
<keyword evidence="4 6" id="KW-0539">Nucleus</keyword>
<proteinExistence type="inferred from homology"/>
<dbReference type="NCBIfam" id="NF003075">
    <property type="entry name" value="PRK03996.1"/>
    <property type="match status" value="1"/>
</dbReference>
<evidence type="ECO:0000256" key="4">
    <source>
        <dbReference type="ARBA" id="ARBA00023242"/>
    </source>
</evidence>
<dbReference type="PANTHER" id="PTHR11599">
    <property type="entry name" value="PROTEASOME SUBUNIT ALPHA/BETA"/>
    <property type="match status" value="1"/>
</dbReference>
<evidence type="ECO:0000313" key="10">
    <source>
        <dbReference type="Proteomes" id="UP000070412"/>
    </source>
</evidence>
<comment type="subunit">
    <text evidence="6">The 20S proteasome core is composed of 28 subunits that are arranged in four stacked rings, resulting in a barrel-shaped structure. The two end rings are each formed by seven alpha subunits, and the two central rings are each formed by seven beta subunits.</text>
</comment>
<dbReference type="GO" id="GO:0005737">
    <property type="term" value="C:cytoplasm"/>
    <property type="evidence" value="ECO:0007669"/>
    <property type="project" value="UniProtKB-SubCell"/>
</dbReference>
<gene>
    <name evidence="8" type="ORF">SSS_5265</name>
</gene>
<feature type="domain" description="Proteasome alpha-type subunits" evidence="7">
    <location>
        <begin position="6"/>
        <end position="28"/>
    </location>
</feature>
<dbReference type="SMART" id="SM00948">
    <property type="entry name" value="Proteasome_A_N"/>
    <property type="match status" value="1"/>
</dbReference>
<dbReference type="InterPro" id="IPR023332">
    <property type="entry name" value="Proteasome_alpha-type"/>
</dbReference>
<dbReference type="InterPro" id="IPR000426">
    <property type="entry name" value="Proteasome_asu_N"/>
</dbReference>
<keyword evidence="3 5" id="KW-0647">Proteasome</keyword>
<dbReference type="Proteomes" id="UP000070412">
    <property type="component" value="Unassembled WGS sequence"/>
</dbReference>